<dbReference type="Proteomes" id="UP000070405">
    <property type="component" value="Unassembled WGS sequence"/>
</dbReference>
<evidence type="ECO:0000313" key="2">
    <source>
        <dbReference type="Proteomes" id="UP000070405"/>
    </source>
</evidence>
<keyword evidence="2" id="KW-1185">Reference proteome</keyword>
<proteinExistence type="predicted"/>
<reference evidence="1 2" key="1">
    <citation type="journal article" date="2016" name="Sci. Rep.">
        <title>Metabolic traits of an uncultured archaeal lineage -MSBL1- from brine pools of the Red Sea.</title>
        <authorList>
            <person name="Mwirichia R."/>
            <person name="Alam I."/>
            <person name="Rashid M."/>
            <person name="Vinu M."/>
            <person name="Ba-Alawi W."/>
            <person name="Anthony Kamau A."/>
            <person name="Kamanda Ngugi D."/>
            <person name="Goker M."/>
            <person name="Klenk H.P."/>
            <person name="Bajic V."/>
            <person name="Stingl U."/>
        </authorList>
    </citation>
    <scope>NUCLEOTIDE SEQUENCE [LARGE SCALE GENOMIC DNA]</scope>
    <source>
        <strain evidence="1">SCGC-AAA261G05</strain>
    </source>
</reference>
<name>A0A133VBZ6_9EURY</name>
<sequence>MILYVKKEGEHLLGLDYKRLSRVFRKGISNRSWFSLSPVKRALFRAAKGYCRSAGEIASPKLLKALIGIIKKLTSSVKREIYQRGLERAHELRRKYRESDVFDWCPQAKEWLQDMDYIFYLGVSSMNSKGCGFP</sequence>
<gene>
    <name evidence="1" type="ORF">AKJ47_01410</name>
</gene>
<organism evidence="1 2">
    <name type="scientific">candidate division MSBL1 archaeon SCGC-AAA261G05</name>
    <dbReference type="NCBI Taxonomy" id="1698276"/>
    <lineage>
        <taxon>Archaea</taxon>
        <taxon>Methanobacteriati</taxon>
        <taxon>Methanobacteriota</taxon>
        <taxon>candidate division MSBL1</taxon>
    </lineage>
</organism>
<protein>
    <submittedName>
        <fullName evidence="1">Uncharacterized protein</fullName>
    </submittedName>
</protein>
<accession>A0A133VBZ6</accession>
<evidence type="ECO:0000313" key="1">
    <source>
        <dbReference type="EMBL" id="KXB03945.1"/>
    </source>
</evidence>
<dbReference type="EMBL" id="LHYA01000011">
    <property type="protein sequence ID" value="KXB03945.1"/>
    <property type="molecule type" value="Genomic_DNA"/>
</dbReference>
<dbReference type="AlphaFoldDB" id="A0A133VBZ6"/>
<comment type="caution">
    <text evidence="1">The sequence shown here is derived from an EMBL/GenBank/DDBJ whole genome shotgun (WGS) entry which is preliminary data.</text>
</comment>